<feature type="region of interest" description="Disordered" evidence="1">
    <location>
        <begin position="31"/>
        <end position="57"/>
    </location>
</feature>
<evidence type="ECO:0000256" key="1">
    <source>
        <dbReference type="SAM" id="MobiDB-lite"/>
    </source>
</evidence>
<dbReference type="AlphaFoldDB" id="A0A3P7Y8R7"/>
<sequence length="84" mass="9341">MSYYNTSGDEICSTRAITDEIELKSISPSDELVSSERITDSTITQSNSTESTNTLTKEDDSSVIPKVKLFLYMFISKCVFPGFP</sequence>
<organism evidence="2 3">
    <name type="scientific">Schistosoma mattheei</name>
    <dbReference type="NCBI Taxonomy" id="31246"/>
    <lineage>
        <taxon>Eukaryota</taxon>
        <taxon>Metazoa</taxon>
        <taxon>Spiralia</taxon>
        <taxon>Lophotrochozoa</taxon>
        <taxon>Platyhelminthes</taxon>
        <taxon>Trematoda</taxon>
        <taxon>Digenea</taxon>
        <taxon>Strigeidida</taxon>
        <taxon>Schistosomatoidea</taxon>
        <taxon>Schistosomatidae</taxon>
        <taxon>Schistosoma</taxon>
    </lineage>
</organism>
<keyword evidence="3" id="KW-1185">Reference proteome</keyword>
<protein>
    <submittedName>
        <fullName evidence="2">Uncharacterized protein</fullName>
    </submittedName>
</protein>
<name>A0A3P7Y8R7_9TREM</name>
<accession>A0A3P7Y8R7</accession>
<gene>
    <name evidence="2" type="ORF">SMTD_LOCUS2099</name>
</gene>
<dbReference type="EMBL" id="UZAL01002682">
    <property type="protein sequence ID" value="VDO84250.1"/>
    <property type="molecule type" value="Genomic_DNA"/>
</dbReference>
<feature type="compositionally biased region" description="Polar residues" evidence="1">
    <location>
        <begin position="40"/>
        <end position="55"/>
    </location>
</feature>
<evidence type="ECO:0000313" key="3">
    <source>
        <dbReference type="Proteomes" id="UP000269396"/>
    </source>
</evidence>
<dbReference type="Proteomes" id="UP000269396">
    <property type="component" value="Unassembled WGS sequence"/>
</dbReference>
<proteinExistence type="predicted"/>
<reference evidence="2 3" key="1">
    <citation type="submission" date="2018-11" db="EMBL/GenBank/DDBJ databases">
        <authorList>
            <consortium name="Pathogen Informatics"/>
        </authorList>
    </citation>
    <scope>NUCLEOTIDE SEQUENCE [LARGE SCALE GENOMIC DNA]</scope>
    <source>
        <strain>Denwood</strain>
        <strain evidence="3">Zambia</strain>
    </source>
</reference>
<evidence type="ECO:0000313" key="2">
    <source>
        <dbReference type="EMBL" id="VDO84250.1"/>
    </source>
</evidence>